<keyword evidence="3" id="KW-1185">Reference proteome</keyword>
<dbReference type="OrthoDB" id="9761586at2"/>
<name>A0A212RHX8_9PROT</name>
<dbReference type="EMBL" id="FYEH01000009">
    <property type="protein sequence ID" value="SNB71954.1"/>
    <property type="molecule type" value="Genomic_DNA"/>
</dbReference>
<dbReference type="InterPro" id="IPR003692">
    <property type="entry name" value="Hydantoinase_B"/>
</dbReference>
<dbReference type="Pfam" id="PF02538">
    <property type="entry name" value="Hydantoinase_B"/>
    <property type="match status" value="1"/>
</dbReference>
<dbReference type="InterPro" id="IPR045079">
    <property type="entry name" value="Oxoprolinase-like"/>
</dbReference>
<evidence type="ECO:0000313" key="2">
    <source>
        <dbReference type="EMBL" id="SNB71954.1"/>
    </source>
</evidence>
<sequence length="649" mass="70325">MKLSENGYYVEKYLKCANCGMLVYGDGVRTGKGSAHLFCSDWCVTWNGKKTAGEPAPRLAIEHVRLPFEAAYPQRGERLAPLDMVTMNILDSTMVSICREMGILLMKTSYSTIFNEGLDFTCALADAKGDMIACAEFCPTMIGGMPLLIKTCAQEIPFETLEEGDILLHNDPYRGGLHCPEHTFFKPFFVDGELLGFAVCIGHIAEIGGMVPGAFCGEATEIFHEGMRVPPVKIMKAGKDVDEVWKLILANTRTARQSYGDLRAMMGSVQLGADRIVQIVKKYGKDVFKQTCEDLMDYAERRMRAELEAFPDGVYGFEDVLENDGIENKPYTVAVDIHVQGNEVVADYRRSSIQAKGPINATLGVTTGATYNGILHVTDPSIPKNSGAFRPIRVVAPPFKVVNVDYPGPLVAGNTETHPRLANIVIGAMSACVPERAMAAESCTSTNFVFGGNHPDHDEYFACYDIMSGGWGGRFGHDGNDCVNAINGNCRFNPTEVFETRFPLRVERCELIQDSGGAGKWRGGLGFQRSLLMTAVPITGSQCSDRHEVKPFPLMGGQPGGNGGTLIQKAGADEWLTVRELYGKVSSSKYANVTFEPGDRVLLVTPGGGGYGNPAERDPAAILEDVAEGYVSAKAAANDYGSVVDLAGE</sequence>
<dbReference type="GO" id="GO:0006749">
    <property type="term" value="P:glutathione metabolic process"/>
    <property type="evidence" value="ECO:0007669"/>
    <property type="project" value="TreeGrafter"/>
</dbReference>
<accession>A0A212RHX8</accession>
<feature type="domain" description="Hydantoinase B/oxoprolinase" evidence="1">
    <location>
        <begin position="83"/>
        <end position="614"/>
    </location>
</feature>
<reference evidence="2 3" key="1">
    <citation type="submission" date="2017-06" db="EMBL/GenBank/DDBJ databases">
        <authorList>
            <person name="Kim H.J."/>
            <person name="Triplett B.A."/>
        </authorList>
    </citation>
    <scope>NUCLEOTIDE SEQUENCE [LARGE SCALE GENOMIC DNA]</scope>
    <source>
        <strain evidence="2 3">B29T1</strain>
    </source>
</reference>
<gene>
    <name evidence="2" type="ORF">SAMN07250955_1099</name>
</gene>
<proteinExistence type="predicted"/>
<evidence type="ECO:0000313" key="3">
    <source>
        <dbReference type="Proteomes" id="UP000197065"/>
    </source>
</evidence>
<dbReference type="GO" id="GO:0017168">
    <property type="term" value="F:5-oxoprolinase (ATP-hydrolyzing) activity"/>
    <property type="evidence" value="ECO:0007669"/>
    <property type="project" value="TreeGrafter"/>
</dbReference>
<dbReference type="PANTHER" id="PTHR11365:SF23">
    <property type="entry name" value="HYPOTHETICAL 5-OXOPROLINASE (EUROFUNG)-RELATED"/>
    <property type="match status" value="1"/>
</dbReference>
<dbReference type="PANTHER" id="PTHR11365">
    <property type="entry name" value="5-OXOPROLINASE RELATED"/>
    <property type="match status" value="1"/>
</dbReference>
<dbReference type="Proteomes" id="UP000197065">
    <property type="component" value="Unassembled WGS sequence"/>
</dbReference>
<dbReference type="AlphaFoldDB" id="A0A212RHX8"/>
<organism evidence="2 3">
    <name type="scientific">Arboricoccus pini</name>
    <dbReference type="NCBI Taxonomy" id="1963835"/>
    <lineage>
        <taxon>Bacteria</taxon>
        <taxon>Pseudomonadati</taxon>
        <taxon>Pseudomonadota</taxon>
        <taxon>Alphaproteobacteria</taxon>
        <taxon>Geminicoccales</taxon>
        <taxon>Geminicoccaceae</taxon>
        <taxon>Arboricoccus</taxon>
    </lineage>
</organism>
<dbReference type="RefSeq" id="WP_088561955.1">
    <property type="nucleotide sequence ID" value="NZ_FYEH01000009.1"/>
</dbReference>
<evidence type="ECO:0000259" key="1">
    <source>
        <dbReference type="Pfam" id="PF02538"/>
    </source>
</evidence>
<protein>
    <submittedName>
        <fullName evidence="2">5-oxoprolinase (ATP-hydrolysing)/N-methylhydantoinase B</fullName>
    </submittedName>
</protein>
<dbReference type="GO" id="GO:0005829">
    <property type="term" value="C:cytosol"/>
    <property type="evidence" value="ECO:0007669"/>
    <property type="project" value="TreeGrafter"/>
</dbReference>